<gene>
    <name evidence="1" type="ORF">BD626DRAFT_493948</name>
</gene>
<comment type="caution">
    <text evidence="1">The sequence shown here is derived from an EMBL/GenBank/DDBJ whole genome shotgun (WGS) entry which is preliminary data.</text>
</comment>
<organism evidence="1 2">
    <name type="scientific">Schizophyllum amplum</name>
    <dbReference type="NCBI Taxonomy" id="97359"/>
    <lineage>
        <taxon>Eukaryota</taxon>
        <taxon>Fungi</taxon>
        <taxon>Dikarya</taxon>
        <taxon>Basidiomycota</taxon>
        <taxon>Agaricomycotina</taxon>
        <taxon>Agaricomycetes</taxon>
        <taxon>Agaricomycetidae</taxon>
        <taxon>Agaricales</taxon>
        <taxon>Schizophyllaceae</taxon>
        <taxon>Schizophyllum</taxon>
    </lineage>
</organism>
<name>A0A550CH64_9AGAR</name>
<reference evidence="1 2" key="1">
    <citation type="journal article" date="2019" name="New Phytol.">
        <title>Comparative genomics reveals unique wood-decay strategies and fruiting body development in the Schizophyllaceae.</title>
        <authorList>
            <person name="Almasi E."/>
            <person name="Sahu N."/>
            <person name="Krizsan K."/>
            <person name="Balint B."/>
            <person name="Kovacs G.M."/>
            <person name="Kiss B."/>
            <person name="Cseklye J."/>
            <person name="Drula E."/>
            <person name="Henrissat B."/>
            <person name="Nagy I."/>
            <person name="Chovatia M."/>
            <person name="Adam C."/>
            <person name="LaButti K."/>
            <person name="Lipzen A."/>
            <person name="Riley R."/>
            <person name="Grigoriev I.V."/>
            <person name="Nagy L.G."/>
        </authorList>
    </citation>
    <scope>NUCLEOTIDE SEQUENCE [LARGE SCALE GENOMIC DNA]</scope>
    <source>
        <strain evidence="1 2">NL-1724</strain>
    </source>
</reference>
<evidence type="ECO:0000313" key="1">
    <source>
        <dbReference type="EMBL" id="TRM64148.1"/>
    </source>
</evidence>
<sequence>MEPLSSPGCCIGPMALMVTYLDLSAVAHASLSPTSNSKVALTSTIRPGPTIDSEYVHRRHDCTPLRCFCTAFSAADVFFKLNLLWDASASLKPPHRQMKVNAR</sequence>
<dbReference type="Proteomes" id="UP000320762">
    <property type="component" value="Unassembled WGS sequence"/>
</dbReference>
<protein>
    <submittedName>
        <fullName evidence="1">Uncharacterized protein</fullName>
    </submittedName>
</protein>
<dbReference type="AlphaFoldDB" id="A0A550CH64"/>
<proteinExistence type="predicted"/>
<keyword evidence="2" id="KW-1185">Reference proteome</keyword>
<dbReference type="EMBL" id="VDMD01000008">
    <property type="protein sequence ID" value="TRM64148.1"/>
    <property type="molecule type" value="Genomic_DNA"/>
</dbReference>
<evidence type="ECO:0000313" key="2">
    <source>
        <dbReference type="Proteomes" id="UP000320762"/>
    </source>
</evidence>
<accession>A0A550CH64</accession>